<protein>
    <submittedName>
        <fullName evidence="2">Uncharacterized protein</fullName>
    </submittedName>
</protein>
<comment type="caution">
    <text evidence="2">The sequence shown here is derived from an EMBL/GenBank/DDBJ whole genome shotgun (WGS) entry which is preliminary data.</text>
</comment>
<dbReference type="AlphaFoldDB" id="A0A1A7BL45"/>
<feature type="region of interest" description="Disordered" evidence="1">
    <location>
        <begin position="244"/>
        <end position="336"/>
    </location>
</feature>
<reference evidence="2 3" key="1">
    <citation type="submission" date="2016-06" db="EMBL/GenBank/DDBJ databases">
        <title>Genome sequence of Porphyrobacter dokdonensis DSW-74.</title>
        <authorList>
            <person name="Kim J.F."/>
            <person name="Song J.Y."/>
        </authorList>
    </citation>
    <scope>NUCLEOTIDE SEQUENCE [LARGE SCALE GENOMIC DNA]</scope>
    <source>
        <strain evidence="2 3">DSW-74</strain>
    </source>
</reference>
<evidence type="ECO:0000256" key="1">
    <source>
        <dbReference type="SAM" id="MobiDB-lite"/>
    </source>
</evidence>
<accession>A0A1A7BL45</accession>
<evidence type="ECO:0000313" key="2">
    <source>
        <dbReference type="EMBL" id="OBV11885.1"/>
    </source>
</evidence>
<dbReference type="EMBL" id="LZYB01000001">
    <property type="protein sequence ID" value="OBV11885.1"/>
    <property type="molecule type" value="Genomic_DNA"/>
</dbReference>
<name>A0A1A7BL45_9SPHN</name>
<organism evidence="2 3">
    <name type="scientific">Erythrobacter dokdonensis DSW-74</name>
    <dbReference type="NCBI Taxonomy" id="1300349"/>
    <lineage>
        <taxon>Bacteria</taxon>
        <taxon>Pseudomonadati</taxon>
        <taxon>Pseudomonadota</taxon>
        <taxon>Alphaproteobacteria</taxon>
        <taxon>Sphingomonadales</taxon>
        <taxon>Erythrobacteraceae</taxon>
        <taxon>Erythrobacter/Porphyrobacter group</taxon>
        <taxon>Erythrobacter</taxon>
    </lineage>
</organism>
<feature type="compositionally biased region" description="Polar residues" evidence="1">
    <location>
        <begin position="320"/>
        <end position="330"/>
    </location>
</feature>
<dbReference type="Proteomes" id="UP000092484">
    <property type="component" value="Unassembled WGS sequence"/>
</dbReference>
<feature type="region of interest" description="Disordered" evidence="1">
    <location>
        <begin position="117"/>
        <end position="136"/>
    </location>
</feature>
<feature type="compositionally biased region" description="Low complexity" evidence="1">
    <location>
        <begin position="117"/>
        <end position="127"/>
    </location>
</feature>
<gene>
    <name evidence="2" type="ORF">I603_0016</name>
</gene>
<feature type="compositionally biased region" description="Basic and acidic residues" evidence="1">
    <location>
        <begin position="244"/>
        <end position="301"/>
    </location>
</feature>
<proteinExistence type="predicted"/>
<dbReference type="RefSeq" id="WP_068861800.1">
    <property type="nucleotide sequence ID" value="NZ_LZYB01000001.1"/>
</dbReference>
<sequence>MSVNEQGEGEPVARGSPLAGALDAFAVPNLPPEFADKVLAAAQARDPATLAPLPPLRRSGGGGARGWRLGRRIAIGVVGFGALASAAAATGMLERVGLPVPSPEKVWASITGKEKVPATAAATSPDPASAPPADPAPAALAPVRIVGPIDTPEELGEAFRRIDEVRQGRVEARRLRIEERIAAEKERRAAAGLPLPTPEEEARVRARIEEVRSRREGLLDERIEARREELRQRVEAGEALTREDIVRPMRDDAQMPERRERLERLRQMSPEQRREAFRQLPPEQRRELMEAWRKRREERLRQTGPAEADALDPALEAQETPGSPSQTDTPSAEPPR</sequence>
<keyword evidence="3" id="KW-1185">Reference proteome</keyword>
<evidence type="ECO:0000313" key="3">
    <source>
        <dbReference type="Proteomes" id="UP000092484"/>
    </source>
</evidence>
<feature type="compositionally biased region" description="Low complexity" evidence="1">
    <location>
        <begin position="305"/>
        <end position="317"/>
    </location>
</feature>
<dbReference type="STRING" id="1300349.I603_0016"/>